<evidence type="ECO:0000256" key="10">
    <source>
        <dbReference type="RuleBase" id="RU361152"/>
    </source>
</evidence>
<dbReference type="SUPFAM" id="SSF56327">
    <property type="entry name" value="LDH C-terminal domain-like"/>
    <property type="match status" value="1"/>
</dbReference>
<keyword evidence="5 8" id="KW-0464">Manganese</keyword>
<dbReference type="Pfam" id="PF11975">
    <property type="entry name" value="Glyco_hydro_4C"/>
    <property type="match status" value="1"/>
</dbReference>
<keyword evidence="6 10" id="KW-0326">Glycosidase</keyword>
<dbReference type="PANTHER" id="PTHR32092:SF5">
    <property type="entry name" value="6-PHOSPHO-BETA-GLUCOSIDASE"/>
    <property type="match status" value="1"/>
</dbReference>
<keyword evidence="8" id="KW-0408">Iron</keyword>
<feature type="domain" description="Glycosyl hydrolase family 4 C-terminal" evidence="11">
    <location>
        <begin position="192"/>
        <end position="436"/>
    </location>
</feature>
<keyword evidence="4 10" id="KW-0520">NAD</keyword>
<accession>A0AAJ6N9I8</accession>
<keyword evidence="2 8" id="KW-0479">Metal-binding</keyword>
<dbReference type="SUPFAM" id="SSF51735">
    <property type="entry name" value="NAD(P)-binding Rossmann-fold domains"/>
    <property type="match status" value="1"/>
</dbReference>
<dbReference type="Pfam" id="PF02056">
    <property type="entry name" value="Glyco_hydro_4"/>
    <property type="match status" value="1"/>
</dbReference>
<evidence type="ECO:0000256" key="8">
    <source>
        <dbReference type="PIRSR" id="PIRSR601088-3"/>
    </source>
</evidence>
<organism evidence="12 13">
    <name type="scientific">Phocoenobacter skyensis</name>
    <dbReference type="NCBI Taxonomy" id="97481"/>
    <lineage>
        <taxon>Bacteria</taxon>
        <taxon>Pseudomonadati</taxon>
        <taxon>Pseudomonadota</taxon>
        <taxon>Gammaproteobacteria</taxon>
        <taxon>Pasteurellales</taxon>
        <taxon>Pasteurellaceae</taxon>
        <taxon>Phocoenobacter</taxon>
    </lineage>
</organism>
<evidence type="ECO:0000256" key="3">
    <source>
        <dbReference type="ARBA" id="ARBA00022801"/>
    </source>
</evidence>
<dbReference type="GO" id="GO:0005975">
    <property type="term" value="P:carbohydrate metabolic process"/>
    <property type="evidence" value="ECO:0007669"/>
    <property type="project" value="InterPro"/>
</dbReference>
<evidence type="ECO:0000313" key="13">
    <source>
        <dbReference type="Proteomes" id="UP001236239"/>
    </source>
</evidence>
<evidence type="ECO:0000256" key="1">
    <source>
        <dbReference type="ARBA" id="ARBA00010141"/>
    </source>
</evidence>
<evidence type="ECO:0000259" key="11">
    <source>
        <dbReference type="Pfam" id="PF11975"/>
    </source>
</evidence>
<evidence type="ECO:0000313" key="12">
    <source>
        <dbReference type="EMBL" id="MDP8172718.1"/>
    </source>
</evidence>
<dbReference type="EMBL" id="JASAYQ010000006">
    <property type="protein sequence ID" value="MDP8172718.1"/>
    <property type="molecule type" value="Genomic_DNA"/>
</dbReference>
<keyword evidence="8" id="KW-0170">Cobalt</keyword>
<comment type="similarity">
    <text evidence="1 10">Belongs to the glycosyl hydrolase 4 family.</text>
</comment>
<reference evidence="12" key="1">
    <citation type="journal article" date="2023" name="Front. Microbiol.">
        <title>Phylogeography and host specificity of Pasteurellaceae pathogenic to sea-farmed fish in the north-east Atlantic.</title>
        <authorList>
            <person name="Gulla S."/>
            <person name="Colquhoun D.J."/>
            <person name="Olsen A.B."/>
            <person name="Spilsberg B."/>
            <person name="Lagesen K."/>
            <person name="Aakesson C.P."/>
            <person name="Strom S."/>
            <person name="Manji F."/>
            <person name="Birkbeck T.H."/>
            <person name="Nilsen H.K."/>
        </authorList>
    </citation>
    <scope>NUCLEOTIDE SEQUENCE</scope>
    <source>
        <strain evidence="12">TW16_20</strain>
    </source>
</reference>
<dbReference type="InterPro" id="IPR022616">
    <property type="entry name" value="Glyco_hydro_4_C"/>
</dbReference>
<dbReference type="GO" id="GO:0016616">
    <property type="term" value="F:oxidoreductase activity, acting on the CH-OH group of donors, NAD or NADP as acceptor"/>
    <property type="evidence" value="ECO:0007669"/>
    <property type="project" value="InterPro"/>
</dbReference>
<protein>
    <recommendedName>
        <fullName evidence="11">Glycosyl hydrolase family 4 C-terminal domain-containing protein</fullName>
    </recommendedName>
</protein>
<evidence type="ECO:0000256" key="5">
    <source>
        <dbReference type="ARBA" id="ARBA00023211"/>
    </source>
</evidence>
<dbReference type="GO" id="GO:0046872">
    <property type="term" value="F:metal ion binding"/>
    <property type="evidence" value="ECO:0007669"/>
    <property type="project" value="UniProtKB-KW"/>
</dbReference>
<feature type="site" description="Increases basicity of active site Tyr" evidence="9">
    <location>
        <position position="106"/>
    </location>
</feature>
<dbReference type="Proteomes" id="UP001236239">
    <property type="component" value="Unassembled WGS sequence"/>
</dbReference>
<feature type="binding site" evidence="7">
    <location>
        <position position="145"/>
    </location>
    <ligand>
        <name>substrate</name>
    </ligand>
</feature>
<evidence type="ECO:0000256" key="7">
    <source>
        <dbReference type="PIRSR" id="PIRSR601088-2"/>
    </source>
</evidence>
<dbReference type="AlphaFoldDB" id="A0AAJ6N9I8"/>
<dbReference type="InterPro" id="IPR001088">
    <property type="entry name" value="Glyco_hydro_4"/>
</dbReference>
<dbReference type="Gene3D" id="3.90.110.10">
    <property type="entry name" value="Lactate dehydrogenase/glycoside hydrolase, family 4, C-terminal"/>
    <property type="match status" value="1"/>
</dbReference>
<evidence type="ECO:0000256" key="6">
    <source>
        <dbReference type="ARBA" id="ARBA00023295"/>
    </source>
</evidence>
<keyword evidence="8" id="KW-0533">Nickel</keyword>
<feature type="binding site" evidence="7">
    <location>
        <position position="90"/>
    </location>
    <ligand>
        <name>substrate</name>
    </ligand>
</feature>
<gene>
    <name evidence="12" type="ORF">QJU93_05040</name>
</gene>
<comment type="caution">
    <text evidence="12">The sequence shown here is derived from an EMBL/GenBank/DDBJ whole genome shotgun (WGS) entry which is preliminary data.</text>
</comment>
<feature type="binding site" evidence="8">
    <location>
        <position position="197"/>
    </location>
    <ligand>
        <name>Mn(2+)</name>
        <dbReference type="ChEBI" id="CHEBI:29035"/>
    </ligand>
</feature>
<evidence type="ECO:0000256" key="2">
    <source>
        <dbReference type="ARBA" id="ARBA00022723"/>
    </source>
</evidence>
<dbReference type="InterPro" id="IPR015955">
    <property type="entry name" value="Lactate_DH/Glyco_Ohase_4_C"/>
</dbReference>
<evidence type="ECO:0000256" key="9">
    <source>
        <dbReference type="PIRSR" id="PIRSR601088-4"/>
    </source>
</evidence>
<dbReference type="RefSeq" id="WP_306374178.1">
    <property type="nucleotide sequence ID" value="NZ_JASAYK010000003.1"/>
</dbReference>
<dbReference type="GO" id="GO:0004553">
    <property type="term" value="F:hydrolase activity, hydrolyzing O-glycosyl compounds"/>
    <property type="evidence" value="ECO:0007669"/>
    <property type="project" value="InterPro"/>
</dbReference>
<dbReference type="Gene3D" id="3.40.50.720">
    <property type="entry name" value="NAD(P)-binding Rossmann-like Domain"/>
    <property type="match status" value="1"/>
</dbReference>
<comment type="cofactor">
    <cofactor evidence="10">
        <name>NAD(+)</name>
        <dbReference type="ChEBI" id="CHEBI:57540"/>
    </cofactor>
    <text evidence="10">Binds 1 NAD(+) per subunit.</text>
</comment>
<dbReference type="PANTHER" id="PTHR32092">
    <property type="entry name" value="6-PHOSPHO-BETA-GLUCOSIDASE-RELATED"/>
    <property type="match status" value="1"/>
</dbReference>
<evidence type="ECO:0000256" key="4">
    <source>
        <dbReference type="ARBA" id="ARBA00023027"/>
    </source>
</evidence>
<feature type="binding site" evidence="8">
    <location>
        <position position="167"/>
    </location>
    <ligand>
        <name>Mn(2+)</name>
        <dbReference type="ChEBI" id="CHEBI:29035"/>
    </ligand>
</feature>
<proteinExistence type="inferred from homology"/>
<sequence length="459" mass="51882">MKLTVLGGAGVRSPFLAKSLAYNADRINLTEVVFLDNCAENLAIFGEMAKTVFQAIRPDIQFQLSSDPIEALTDADYIIITLRVGGDEARSRDERIALKHNVIGQETTGVGGFAMALRSIPSVLEYTSIIEKHSSPNAILFNFTNPAGMVTEAIIKSGFTKRVYGICDAPSELIGELPKILKCNESELKVECYGLNHFSWFTNFTVNGKDVTQALVNSPELYTETCMQYFSPELVKQCDNQLLNEYLYYYYYREKALASILSAKETRGEQIARINKEMKLELQQFDPKEQMTEIFDIWIKHYLRRENTYMQNESHQEKVNKRQSFTLKQFIELPDSGGYAGVALDILDAVNSNTSKRIVVSIKNNGILEFLEDDDVIEISCDLSKDGLTPVRPKYIPTSQKNMISLVKEYERVAIASILQKDKKLALKALTAHPLIGSFSLANELLDEYLSDSQYQDWK</sequence>
<dbReference type="InterPro" id="IPR036291">
    <property type="entry name" value="NAD(P)-bd_dom_sf"/>
</dbReference>
<keyword evidence="3 10" id="KW-0378">Hydrolase</keyword>
<name>A0AAJ6N9I8_9PAST</name>
<dbReference type="PRINTS" id="PR00732">
    <property type="entry name" value="GLHYDRLASE4"/>
</dbReference>